<accession>A0ACB9HWN2</accession>
<reference evidence="1 2" key="2">
    <citation type="journal article" date="2022" name="Mol. Ecol. Resour.">
        <title>The genomes of chicory, endive, great burdock and yacon provide insights into Asteraceae paleo-polyploidization history and plant inulin production.</title>
        <authorList>
            <person name="Fan W."/>
            <person name="Wang S."/>
            <person name="Wang H."/>
            <person name="Wang A."/>
            <person name="Jiang F."/>
            <person name="Liu H."/>
            <person name="Zhao H."/>
            <person name="Xu D."/>
            <person name="Zhang Y."/>
        </authorList>
    </citation>
    <scope>NUCLEOTIDE SEQUENCE [LARGE SCALE GENOMIC DNA]</scope>
    <source>
        <strain evidence="2">cv. Yunnan</strain>
        <tissue evidence="1">Leaves</tissue>
    </source>
</reference>
<reference evidence="2" key="1">
    <citation type="journal article" date="2022" name="Mol. Ecol. Resour.">
        <title>The genomes of chicory, endive, great burdock and yacon provide insights into Asteraceae palaeo-polyploidization history and plant inulin production.</title>
        <authorList>
            <person name="Fan W."/>
            <person name="Wang S."/>
            <person name="Wang H."/>
            <person name="Wang A."/>
            <person name="Jiang F."/>
            <person name="Liu H."/>
            <person name="Zhao H."/>
            <person name="Xu D."/>
            <person name="Zhang Y."/>
        </authorList>
    </citation>
    <scope>NUCLEOTIDE SEQUENCE [LARGE SCALE GENOMIC DNA]</scope>
    <source>
        <strain evidence="2">cv. Yunnan</strain>
    </source>
</reference>
<comment type="caution">
    <text evidence="1">The sequence shown here is derived from an EMBL/GenBank/DDBJ whole genome shotgun (WGS) entry which is preliminary data.</text>
</comment>
<gene>
    <name evidence="1" type="ORF">L1987_35028</name>
</gene>
<keyword evidence="2" id="KW-1185">Reference proteome</keyword>
<proteinExistence type="predicted"/>
<dbReference type="EMBL" id="CM042028">
    <property type="protein sequence ID" value="KAI3799728.1"/>
    <property type="molecule type" value="Genomic_DNA"/>
</dbReference>
<evidence type="ECO:0000313" key="2">
    <source>
        <dbReference type="Proteomes" id="UP001056120"/>
    </source>
</evidence>
<name>A0ACB9HWN2_9ASTR</name>
<protein>
    <submittedName>
        <fullName evidence="1">Uncharacterized protein</fullName>
    </submittedName>
</protein>
<sequence>MPLPDLVAYVNGITGCLLPLTFQTPWRIVTISQELFKRHGELLRCFKWHYWLLPISQELAGAAMEKVNSLNPKDCKNLQEVRWRKLMEEATSKIAIHFLELCFSWHRSAHIDEDDLGLLENGSDEDLELLEENVIALSGVIKQGQFSSKKYFK</sequence>
<evidence type="ECO:0000313" key="1">
    <source>
        <dbReference type="EMBL" id="KAI3799728.1"/>
    </source>
</evidence>
<organism evidence="1 2">
    <name type="scientific">Smallanthus sonchifolius</name>
    <dbReference type="NCBI Taxonomy" id="185202"/>
    <lineage>
        <taxon>Eukaryota</taxon>
        <taxon>Viridiplantae</taxon>
        <taxon>Streptophyta</taxon>
        <taxon>Embryophyta</taxon>
        <taxon>Tracheophyta</taxon>
        <taxon>Spermatophyta</taxon>
        <taxon>Magnoliopsida</taxon>
        <taxon>eudicotyledons</taxon>
        <taxon>Gunneridae</taxon>
        <taxon>Pentapetalae</taxon>
        <taxon>asterids</taxon>
        <taxon>campanulids</taxon>
        <taxon>Asterales</taxon>
        <taxon>Asteraceae</taxon>
        <taxon>Asteroideae</taxon>
        <taxon>Heliantheae alliance</taxon>
        <taxon>Millerieae</taxon>
        <taxon>Smallanthus</taxon>
    </lineage>
</organism>
<dbReference type="Proteomes" id="UP001056120">
    <property type="component" value="Linkage Group LG11"/>
</dbReference>